<dbReference type="InParanoid" id="A0A0D0DIY4"/>
<dbReference type="Proteomes" id="UP000054538">
    <property type="component" value="Unassembled WGS sequence"/>
</dbReference>
<sequence>MTGNSIGTTTYHRKNLDTLIFETAGQIEWSSSSNATAWLGVDEVAVKDLRKIKNGSQSRRFKVPGMEYKWKIGENGNDLFCIDSKDKHVAAWSADERVLRVAPRCVNILDRIVVTCFLNLWFKRLGRW</sequence>
<dbReference type="OrthoDB" id="3132420at2759"/>
<name>A0A0D0DIY4_9AGAM</name>
<reference evidence="2 3" key="1">
    <citation type="submission" date="2014-04" db="EMBL/GenBank/DDBJ databases">
        <authorList>
            <consortium name="DOE Joint Genome Institute"/>
            <person name="Kuo A."/>
            <person name="Kohler A."/>
            <person name="Jargeat P."/>
            <person name="Nagy L.G."/>
            <person name="Floudas D."/>
            <person name="Copeland A."/>
            <person name="Barry K.W."/>
            <person name="Cichocki N."/>
            <person name="Veneault-Fourrey C."/>
            <person name="LaButti K."/>
            <person name="Lindquist E.A."/>
            <person name="Lipzen A."/>
            <person name="Lundell T."/>
            <person name="Morin E."/>
            <person name="Murat C."/>
            <person name="Sun H."/>
            <person name="Tunlid A."/>
            <person name="Henrissat B."/>
            <person name="Grigoriev I.V."/>
            <person name="Hibbett D.S."/>
            <person name="Martin F."/>
            <person name="Nordberg H.P."/>
            <person name="Cantor M.N."/>
            <person name="Hua S.X."/>
        </authorList>
    </citation>
    <scope>NUCLEOTIDE SEQUENCE [LARGE SCALE GENOMIC DNA]</scope>
    <source>
        <strain evidence="2 3">Ve08.2h10</strain>
    </source>
</reference>
<keyword evidence="3" id="KW-1185">Reference proteome</keyword>
<protein>
    <recommendedName>
        <fullName evidence="1">DUF6593 domain-containing protein</fullName>
    </recommendedName>
</protein>
<dbReference type="EMBL" id="KN825442">
    <property type="protein sequence ID" value="KIK90988.1"/>
    <property type="molecule type" value="Genomic_DNA"/>
</dbReference>
<evidence type="ECO:0000313" key="2">
    <source>
        <dbReference type="EMBL" id="KIK90988.1"/>
    </source>
</evidence>
<accession>A0A0D0DIY4</accession>
<dbReference type="AlphaFoldDB" id="A0A0D0DIY4"/>
<proteinExistence type="predicted"/>
<dbReference type="Pfam" id="PF20236">
    <property type="entry name" value="DUF6593"/>
    <property type="match status" value="1"/>
</dbReference>
<evidence type="ECO:0000259" key="1">
    <source>
        <dbReference type="Pfam" id="PF20236"/>
    </source>
</evidence>
<feature type="domain" description="DUF6593" evidence="1">
    <location>
        <begin position="7"/>
        <end position="117"/>
    </location>
</feature>
<reference evidence="3" key="2">
    <citation type="submission" date="2015-01" db="EMBL/GenBank/DDBJ databases">
        <title>Evolutionary Origins and Diversification of the Mycorrhizal Mutualists.</title>
        <authorList>
            <consortium name="DOE Joint Genome Institute"/>
            <consortium name="Mycorrhizal Genomics Consortium"/>
            <person name="Kohler A."/>
            <person name="Kuo A."/>
            <person name="Nagy L.G."/>
            <person name="Floudas D."/>
            <person name="Copeland A."/>
            <person name="Barry K.W."/>
            <person name="Cichocki N."/>
            <person name="Veneault-Fourrey C."/>
            <person name="LaButti K."/>
            <person name="Lindquist E.A."/>
            <person name="Lipzen A."/>
            <person name="Lundell T."/>
            <person name="Morin E."/>
            <person name="Murat C."/>
            <person name="Riley R."/>
            <person name="Ohm R."/>
            <person name="Sun H."/>
            <person name="Tunlid A."/>
            <person name="Henrissat B."/>
            <person name="Grigoriev I.V."/>
            <person name="Hibbett D.S."/>
            <person name="Martin F."/>
        </authorList>
    </citation>
    <scope>NUCLEOTIDE SEQUENCE [LARGE SCALE GENOMIC DNA]</scope>
    <source>
        <strain evidence="3">Ve08.2h10</strain>
    </source>
</reference>
<gene>
    <name evidence="2" type="ORF">PAXRUDRAFT_831215</name>
</gene>
<dbReference type="HOGENOM" id="CLU_118681_0_0_1"/>
<organism evidence="2 3">
    <name type="scientific">Paxillus rubicundulus Ve08.2h10</name>
    <dbReference type="NCBI Taxonomy" id="930991"/>
    <lineage>
        <taxon>Eukaryota</taxon>
        <taxon>Fungi</taxon>
        <taxon>Dikarya</taxon>
        <taxon>Basidiomycota</taxon>
        <taxon>Agaricomycotina</taxon>
        <taxon>Agaricomycetes</taxon>
        <taxon>Agaricomycetidae</taxon>
        <taxon>Boletales</taxon>
        <taxon>Paxilineae</taxon>
        <taxon>Paxillaceae</taxon>
        <taxon>Paxillus</taxon>
    </lineage>
</organism>
<evidence type="ECO:0000313" key="3">
    <source>
        <dbReference type="Proteomes" id="UP000054538"/>
    </source>
</evidence>
<dbReference type="InterPro" id="IPR046528">
    <property type="entry name" value="DUF6593"/>
</dbReference>